<name>A0A7S2ZRU6_9RHOD</name>
<dbReference type="GO" id="GO:0006633">
    <property type="term" value="P:fatty acid biosynthetic process"/>
    <property type="evidence" value="ECO:0007669"/>
    <property type="project" value="InterPro"/>
</dbReference>
<dbReference type="EMBL" id="HBHW01019856">
    <property type="protein sequence ID" value="CAE0047410.1"/>
    <property type="molecule type" value="Transcribed_RNA"/>
</dbReference>
<dbReference type="PANTHER" id="PTHR12215">
    <property type="entry name" value="PHOSPHOPANTETHEINE TRANSFERASE"/>
    <property type="match status" value="1"/>
</dbReference>
<evidence type="ECO:0000256" key="1">
    <source>
        <dbReference type="ARBA" id="ARBA00001946"/>
    </source>
</evidence>
<comment type="cofactor">
    <cofactor evidence="1">
        <name>Mg(2+)</name>
        <dbReference type="ChEBI" id="CHEBI:18420"/>
    </cofactor>
</comment>
<evidence type="ECO:0000256" key="2">
    <source>
        <dbReference type="ARBA" id="ARBA00013172"/>
    </source>
</evidence>
<dbReference type="Gene3D" id="3.90.470.20">
    <property type="entry name" value="4'-phosphopantetheinyl transferase domain"/>
    <property type="match status" value="2"/>
</dbReference>
<evidence type="ECO:0000313" key="9">
    <source>
        <dbReference type="EMBL" id="CAE0047418.1"/>
    </source>
</evidence>
<dbReference type="GO" id="GO:0000287">
    <property type="term" value="F:magnesium ion binding"/>
    <property type="evidence" value="ECO:0007669"/>
    <property type="project" value="InterPro"/>
</dbReference>
<keyword evidence="5" id="KW-0460">Magnesium</keyword>
<organism evidence="8">
    <name type="scientific">Rhodosorus marinus</name>
    <dbReference type="NCBI Taxonomy" id="101924"/>
    <lineage>
        <taxon>Eukaryota</taxon>
        <taxon>Rhodophyta</taxon>
        <taxon>Stylonematophyceae</taxon>
        <taxon>Stylonematales</taxon>
        <taxon>Stylonemataceae</taxon>
        <taxon>Rhodosorus</taxon>
    </lineage>
</organism>
<evidence type="ECO:0000259" key="7">
    <source>
        <dbReference type="Pfam" id="PF22624"/>
    </source>
</evidence>
<evidence type="ECO:0000313" key="8">
    <source>
        <dbReference type="EMBL" id="CAE0047410.1"/>
    </source>
</evidence>
<dbReference type="Pfam" id="PF01648">
    <property type="entry name" value="ACPS"/>
    <property type="match status" value="1"/>
</dbReference>
<dbReference type="InterPro" id="IPR055066">
    <property type="entry name" value="AASDHPPT_N"/>
</dbReference>
<dbReference type="InterPro" id="IPR008278">
    <property type="entry name" value="4-PPantetheinyl_Trfase_dom"/>
</dbReference>
<accession>A0A7S2ZRU6</accession>
<dbReference type="AlphaFoldDB" id="A0A7S2ZRU6"/>
<keyword evidence="4" id="KW-0479">Metal-binding</keyword>
<protein>
    <recommendedName>
        <fullName evidence="2">holo-[acyl-carrier-protein] synthase</fullName>
        <ecNumber evidence="2">2.7.8.7</ecNumber>
    </recommendedName>
</protein>
<feature type="domain" description="4'-phosphopantetheinyl transferase" evidence="6">
    <location>
        <begin position="125"/>
        <end position="211"/>
    </location>
</feature>
<evidence type="ECO:0000256" key="4">
    <source>
        <dbReference type="ARBA" id="ARBA00022723"/>
    </source>
</evidence>
<evidence type="ECO:0000259" key="6">
    <source>
        <dbReference type="Pfam" id="PF01648"/>
    </source>
</evidence>
<dbReference type="GO" id="GO:0019878">
    <property type="term" value="P:lysine biosynthetic process via aminoadipic acid"/>
    <property type="evidence" value="ECO:0007669"/>
    <property type="project" value="TreeGrafter"/>
</dbReference>
<sequence length="259" mass="29207">MIISSHVPMTGQGAMKLEPNTVHVWTLLLGRQKKAAWSELPGVLCASERERFAKFTRQEDQIRFAENRRFLRSTIGRYTGEEPVDVRFGYGHKGKPYLVDHPWLKFNLSHTLDYAAIAVARDCHVGVDLESMRRKVSNLSRLAARKLTTSEWERIKSSAESTRTALFLRAWTRKEAFIKATGEGLSRDLKTVEVSLEDSSKSLLVSLDGSRKKADDWRVYSFNPFPAVLGAIAIKNCDVHTVQLMPCATGTSLYPTTEC</sequence>
<dbReference type="InterPro" id="IPR050559">
    <property type="entry name" value="P-Pant_transferase_sf"/>
</dbReference>
<dbReference type="GO" id="GO:0005829">
    <property type="term" value="C:cytosol"/>
    <property type="evidence" value="ECO:0007669"/>
    <property type="project" value="TreeGrafter"/>
</dbReference>
<dbReference type="EMBL" id="HBHW01019865">
    <property type="protein sequence ID" value="CAE0047419.1"/>
    <property type="molecule type" value="Transcribed_RNA"/>
</dbReference>
<feature type="domain" description="4'-phosphopantetheinyl transferase N-terminal" evidence="7">
    <location>
        <begin position="34"/>
        <end position="119"/>
    </location>
</feature>
<evidence type="ECO:0000313" key="10">
    <source>
        <dbReference type="EMBL" id="CAE0047419.1"/>
    </source>
</evidence>
<dbReference type="PANTHER" id="PTHR12215:SF10">
    <property type="entry name" value="L-AMINOADIPATE-SEMIALDEHYDE DEHYDROGENASE-PHOSPHOPANTETHEINYL TRANSFERASE"/>
    <property type="match status" value="1"/>
</dbReference>
<keyword evidence="3" id="KW-0808">Transferase</keyword>
<dbReference type="InterPro" id="IPR037143">
    <property type="entry name" value="4-PPantetheinyl_Trfase_dom_sf"/>
</dbReference>
<evidence type="ECO:0000256" key="5">
    <source>
        <dbReference type="ARBA" id="ARBA00022842"/>
    </source>
</evidence>
<dbReference type="GO" id="GO:0008897">
    <property type="term" value="F:holo-[acyl-carrier-protein] synthase activity"/>
    <property type="evidence" value="ECO:0007669"/>
    <property type="project" value="UniProtKB-EC"/>
</dbReference>
<dbReference type="EC" id="2.7.8.7" evidence="2"/>
<dbReference type="InterPro" id="IPR004568">
    <property type="entry name" value="Ppantetheine-prot_Trfase_dom"/>
</dbReference>
<evidence type="ECO:0000256" key="3">
    <source>
        <dbReference type="ARBA" id="ARBA00022679"/>
    </source>
</evidence>
<reference evidence="8" key="1">
    <citation type="submission" date="2021-01" db="EMBL/GenBank/DDBJ databases">
        <authorList>
            <person name="Corre E."/>
            <person name="Pelletier E."/>
            <person name="Niang G."/>
            <person name="Scheremetjew M."/>
            <person name="Finn R."/>
            <person name="Kale V."/>
            <person name="Holt S."/>
            <person name="Cochrane G."/>
            <person name="Meng A."/>
            <person name="Brown T."/>
            <person name="Cohen L."/>
        </authorList>
    </citation>
    <scope>NUCLEOTIDE SEQUENCE</scope>
    <source>
        <strain evidence="8">CCMP 769</strain>
    </source>
</reference>
<proteinExistence type="predicted"/>
<dbReference type="NCBIfam" id="TIGR00556">
    <property type="entry name" value="pantethn_trn"/>
    <property type="match status" value="1"/>
</dbReference>
<dbReference type="Pfam" id="PF22624">
    <property type="entry name" value="AASDHPPT_N"/>
    <property type="match status" value="1"/>
</dbReference>
<gene>
    <name evidence="8" type="ORF">RMAR00112_LOCUS15389</name>
    <name evidence="9" type="ORF">RMAR00112_LOCUS15397</name>
    <name evidence="10" type="ORF">RMAR00112_LOCUS15398</name>
</gene>
<dbReference type="EMBL" id="HBHW01019864">
    <property type="protein sequence ID" value="CAE0047418.1"/>
    <property type="molecule type" value="Transcribed_RNA"/>
</dbReference>
<dbReference type="SUPFAM" id="SSF56214">
    <property type="entry name" value="4'-phosphopantetheinyl transferase"/>
    <property type="match status" value="2"/>
</dbReference>